<dbReference type="InterPro" id="IPR045518">
    <property type="entry name" value="2EXR"/>
</dbReference>
<organism evidence="2 3">
    <name type="scientific">Monilinia vaccinii-corymbosi</name>
    <dbReference type="NCBI Taxonomy" id="61207"/>
    <lineage>
        <taxon>Eukaryota</taxon>
        <taxon>Fungi</taxon>
        <taxon>Dikarya</taxon>
        <taxon>Ascomycota</taxon>
        <taxon>Pezizomycotina</taxon>
        <taxon>Leotiomycetes</taxon>
        <taxon>Helotiales</taxon>
        <taxon>Sclerotiniaceae</taxon>
        <taxon>Monilinia</taxon>
    </lineage>
</organism>
<dbReference type="Proteomes" id="UP000672032">
    <property type="component" value="Chromosome 2"/>
</dbReference>
<dbReference type="PANTHER" id="PTHR35910">
    <property type="entry name" value="2EXR DOMAIN-CONTAINING PROTEIN"/>
    <property type="match status" value="1"/>
</dbReference>
<evidence type="ECO:0000313" key="3">
    <source>
        <dbReference type="Proteomes" id="UP000672032"/>
    </source>
</evidence>
<proteinExistence type="predicted"/>
<sequence length="308" mass="35347">MSDLTEFTLFPKLHPEVRAIIWELASQAPNRILFFSSTISARNYPKRKANTPISDRDRIFCGRHPDYPAPVRAGASSRVPSVLRTSRESRYWAMKHYSLSFQDQLYTKALWFNPKVDLLIFDDIQTAFCFGSGGCMTAIGCITPSGPIPLIKTSSTMPVVERVVVQKFVNLIHWIYCKDAMKNFPHLKSLVIQTHGNSDTWREIFAWYILGPDFTHLGLERALMTLRDSDEWKEIRRHDKKPGFQIMNELEMWDAGLTKPLGPSYKQKHRPRVIKASAAQTHPLRCSNRIRAITAARDTKQLMAGKRI</sequence>
<evidence type="ECO:0000313" key="2">
    <source>
        <dbReference type="EMBL" id="QSZ31751.1"/>
    </source>
</evidence>
<keyword evidence="3" id="KW-1185">Reference proteome</keyword>
<dbReference type="PANTHER" id="PTHR35910:SF6">
    <property type="entry name" value="2EXR DOMAIN-CONTAINING PROTEIN"/>
    <property type="match status" value="1"/>
</dbReference>
<protein>
    <recommendedName>
        <fullName evidence="1">2EXR domain-containing protein</fullName>
    </recommendedName>
</protein>
<accession>A0A8A3P7L3</accession>
<feature type="domain" description="2EXR" evidence="1">
    <location>
        <begin position="7"/>
        <end position="119"/>
    </location>
</feature>
<dbReference type="Pfam" id="PF20150">
    <property type="entry name" value="2EXR"/>
    <property type="match status" value="1"/>
</dbReference>
<dbReference type="OrthoDB" id="3538071at2759"/>
<gene>
    <name evidence="2" type="ORF">DSL72_001319</name>
</gene>
<reference evidence="2" key="1">
    <citation type="submission" date="2020-10" db="EMBL/GenBank/DDBJ databases">
        <title>Genome Sequence of Monilinia vaccinii-corymbosi Sheds Light on Mummy Berry Disease Infection of Blueberry and Mating Type.</title>
        <authorList>
            <person name="Yow A.G."/>
            <person name="Zhang Y."/>
            <person name="Bansal K."/>
            <person name="Eacker S.M."/>
            <person name="Sullivan S."/>
            <person name="Liachko I."/>
            <person name="Cubeta M.A."/>
            <person name="Rollins J.A."/>
            <person name="Ashrafi H."/>
        </authorList>
    </citation>
    <scope>NUCLEOTIDE SEQUENCE</scope>
    <source>
        <strain evidence="2">RL-1</strain>
    </source>
</reference>
<name>A0A8A3P7L3_9HELO</name>
<dbReference type="AlphaFoldDB" id="A0A8A3P7L3"/>
<dbReference type="EMBL" id="CP063406">
    <property type="protein sequence ID" value="QSZ31751.1"/>
    <property type="molecule type" value="Genomic_DNA"/>
</dbReference>
<evidence type="ECO:0000259" key="1">
    <source>
        <dbReference type="Pfam" id="PF20150"/>
    </source>
</evidence>